<dbReference type="Pfam" id="PF01584">
    <property type="entry name" value="CheW"/>
    <property type="match status" value="1"/>
</dbReference>
<dbReference type="InterPro" id="IPR002545">
    <property type="entry name" value="CheW-lke_dom"/>
</dbReference>
<organism evidence="2 3">
    <name type="scientific">Pseudaeromonas paramecii</name>
    <dbReference type="NCBI Taxonomy" id="2138166"/>
    <lineage>
        <taxon>Bacteria</taxon>
        <taxon>Pseudomonadati</taxon>
        <taxon>Pseudomonadota</taxon>
        <taxon>Gammaproteobacteria</taxon>
        <taxon>Aeromonadales</taxon>
        <taxon>Aeromonadaceae</taxon>
        <taxon>Pseudaeromonas</taxon>
    </lineage>
</organism>
<dbReference type="SMART" id="SM00260">
    <property type="entry name" value="CheW"/>
    <property type="match status" value="1"/>
</dbReference>
<accession>A0ABP8QDF3</accession>
<keyword evidence="3" id="KW-1185">Reference proteome</keyword>
<dbReference type="InterPro" id="IPR039315">
    <property type="entry name" value="CheW"/>
</dbReference>
<dbReference type="Gene3D" id="2.30.30.40">
    <property type="entry name" value="SH3 Domains"/>
    <property type="match status" value="1"/>
</dbReference>
<dbReference type="Gene3D" id="2.40.50.180">
    <property type="entry name" value="CheA-289, Domain 4"/>
    <property type="match status" value="1"/>
</dbReference>
<evidence type="ECO:0000313" key="2">
    <source>
        <dbReference type="EMBL" id="GAA4500711.1"/>
    </source>
</evidence>
<dbReference type="InterPro" id="IPR036061">
    <property type="entry name" value="CheW-like_dom_sf"/>
</dbReference>
<dbReference type="SUPFAM" id="SSF50341">
    <property type="entry name" value="CheW-like"/>
    <property type="match status" value="1"/>
</dbReference>
<dbReference type="CDD" id="cd00732">
    <property type="entry name" value="CheW"/>
    <property type="match status" value="1"/>
</dbReference>
<dbReference type="PANTHER" id="PTHR22617">
    <property type="entry name" value="CHEMOTAXIS SENSOR HISTIDINE KINASE-RELATED"/>
    <property type="match status" value="1"/>
</dbReference>
<gene>
    <name evidence="2" type="ORF">GCM10023095_22850</name>
</gene>
<protein>
    <submittedName>
        <fullName evidence="2">Chemotaxis protein CheW</fullName>
    </submittedName>
</protein>
<dbReference type="EMBL" id="BAABFC010000014">
    <property type="protein sequence ID" value="GAA4500711.1"/>
    <property type="molecule type" value="Genomic_DNA"/>
</dbReference>
<dbReference type="PANTHER" id="PTHR22617:SF41">
    <property type="entry name" value="CHEMOTAXIS SIGNAL TRANSDUCTION SYSTEM ADAPTOR PROTEIN CHEW"/>
    <property type="match status" value="1"/>
</dbReference>
<dbReference type="Proteomes" id="UP001501321">
    <property type="component" value="Unassembled WGS sequence"/>
</dbReference>
<comment type="caution">
    <text evidence="2">The sequence shown here is derived from an EMBL/GenBank/DDBJ whole genome shotgun (WGS) entry which is preliminary data.</text>
</comment>
<proteinExistence type="predicted"/>
<dbReference type="RefSeq" id="WP_345013174.1">
    <property type="nucleotide sequence ID" value="NZ_BAABFC010000014.1"/>
</dbReference>
<sequence>MAELTEQTTLLLNGVGGPAGQHLSFRCMRVALALPISRVREIIEYGHLTEVPMMPDYVRGVINLRGNVVPVVDLAARFGGALTQISRRTCIIILELPNEGELALVGLVVDAVDEVLDIDPAQVEPPPSFGTAIRSDFIEGMARREDGFLILLRVDKLLDLERLTPETLPAELTLGG</sequence>
<evidence type="ECO:0000313" key="3">
    <source>
        <dbReference type="Proteomes" id="UP001501321"/>
    </source>
</evidence>
<dbReference type="PROSITE" id="PS50851">
    <property type="entry name" value="CHEW"/>
    <property type="match status" value="1"/>
</dbReference>
<reference evidence="3" key="1">
    <citation type="journal article" date="2019" name="Int. J. Syst. Evol. Microbiol.">
        <title>The Global Catalogue of Microorganisms (GCM) 10K type strain sequencing project: providing services to taxonomists for standard genome sequencing and annotation.</title>
        <authorList>
            <consortium name="The Broad Institute Genomics Platform"/>
            <consortium name="The Broad Institute Genome Sequencing Center for Infectious Disease"/>
            <person name="Wu L."/>
            <person name="Ma J."/>
        </authorList>
    </citation>
    <scope>NUCLEOTIDE SEQUENCE [LARGE SCALE GENOMIC DNA]</scope>
    <source>
        <strain evidence="3">JCM 32226</strain>
    </source>
</reference>
<name>A0ABP8QDF3_9GAMM</name>
<evidence type="ECO:0000259" key="1">
    <source>
        <dbReference type="PROSITE" id="PS50851"/>
    </source>
</evidence>
<feature type="domain" description="CheW-like" evidence="1">
    <location>
        <begin position="19"/>
        <end position="163"/>
    </location>
</feature>